<comment type="caution">
    <text evidence="1">The sequence shown here is derived from an EMBL/GenBank/DDBJ whole genome shotgun (WGS) entry which is preliminary data.</text>
</comment>
<keyword evidence="2" id="KW-1185">Reference proteome</keyword>
<evidence type="ECO:0008006" key="3">
    <source>
        <dbReference type="Google" id="ProtNLM"/>
    </source>
</evidence>
<organism evidence="1 2">
    <name type="scientific">Apiospora kogelbergensis</name>
    <dbReference type="NCBI Taxonomy" id="1337665"/>
    <lineage>
        <taxon>Eukaryota</taxon>
        <taxon>Fungi</taxon>
        <taxon>Dikarya</taxon>
        <taxon>Ascomycota</taxon>
        <taxon>Pezizomycotina</taxon>
        <taxon>Sordariomycetes</taxon>
        <taxon>Xylariomycetidae</taxon>
        <taxon>Amphisphaeriales</taxon>
        <taxon>Apiosporaceae</taxon>
        <taxon>Apiospora</taxon>
    </lineage>
</organism>
<sequence length="151" mass="16414">MSDEVRMYVEIQPPAVAQVGQPLRPRLTVSLDGSAAPAFIAAYLMDLDGEPSTQLQGGTDAASPMPYEATEDGASTLPRQFTVFRSLSILAAGKYRLFVDAQAYDADAQMYYRVASVTTDIIDVRNREVAATKPTPAQKALLKDLQYAGFF</sequence>
<evidence type="ECO:0000313" key="1">
    <source>
        <dbReference type="EMBL" id="KAK8115369.1"/>
    </source>
</evidence>
<proteinExistence type="predicted"/>
<gene>
    <name evidence="1" type="ORF">PG999_007438</name>
</gene>
<dbReference type="EMBL" id="JAQQWP010000006">
    <property type="protein sequence ID" value="KAK8115369.1"/>
    <property type="molecule type" value="Genomic_DNA"/>
</dbReference>
<evidence type="ECO:0000313" key="2">
    <source>
        <dbReference type="Proteomes" id="UP001392437"/>
    </source>
</evidence>
<reference evidence="1 2" key="1">
    <citation type="submission" date="2023-01" db="EMBL/GenBank/DDBJ databases">
        <title>Analysis of 21 Apiospora genomes using comparative genomics revels a genus with tremendous synthesis potential of carbohydrate active enzymes and secondary metabolites.</title>
        <authorList>
            <person name="Sorensen T."/>
        </authorList>
    </citation>
    <scope>NUCLEOTIDE SEQUENCE [LARGE SCALE GENOMIC DNA]</scope>
    <source>
        <strain evidence="1 2">CBS 117206</strain>
    </source>
</reference>
<protein>
    <recommendedName>
        <fullName evidence="3">Velvet factor</fullName>
    </recommendedName>
</protein>
<dbReference type="AlphaFoldDB" id="A0AAW0QYA6"/>
<name>A0AAW0QYA6_9PEZI</name>
<accession>A0AAW0QYA6</accession>
<dbReference type="Proteomes" id="UP001392437">
    <property type="component" value="Unassembled WGS sequence"/>
</dbReference>